<dbReference type="Proteomes" id="UP000501690">
    <property type="component" value="Linkage Group LG5"/>
</dbReference>
<sequence>MSPTTQTGPTTWTARRPERALPNLELDDPDGPDNLDRPDDPDEPFQTVKPDDLDRPDDMDGPNDTDEPDDSDGSNYLDEPDDSDGPNGLEGMSESSDPSRSLARLGHRARPGRQTHPCCRALLDRRVSKFIMNSKHN</sequence>
<evidence type="ECO:0000313" key="4">
    <source>
        <dbReference type="Proteomes" id="UP000501690"/>
    </source>
</evidence>
<feature type="compositionally biased region" description="Acidic residues" evidence="1">
    <location>
        <begin position="59"/>
        <end position="84"/>
    </location>
</feature>
<reference evidence="2 4" key="1">
    <citation type="submission" date="2019-04" db="EMBL/GenBank/DDBJ databases">
        <title>An improved genome assembly and genetic linkage map for asparagus bean, Vigna unguiculata ssp. sesquipedialis.</title>
        <authorList>
            <person name="Xia Q."/>
            <person name="Zhang R."/>
            <person name="Dong Y."/>
        </authorList>
    </citation>
    <scope>NUCLEOTIDE SEQUENCE [LARGE SCALE GENOMIC DNA]</scope>
    <source>
        <tissue evidence="2">Leaf</tissue>
    </source>
</reference>
<feature type="compositionally biased region" description="Acidic residues" evidence="1">
    <location>
        <begin position="25"/>
        <end position="43"/>
    </location>
</feature>
<protein>
    <submittedName>
        <fullName evidence="2">Uncharacterized protein</fullName>
    </submittedName>
</protein>
<dbReference type="EMBL" id="CP039349">
    <property type="protein sequence ID" value="QCD94737.1"/>
    <property type="molecule type" value="Genomic_DNA"/>
</dbReference>
<evidence type="ECO:0000313" key="3">
    <source>
        <dbReference type="EMBL" id="QCD94738.1"/>
    </source>
</evidence>
<keyword evidence="4" id="KW-1185">Reference proteome</keyword>
<feature type="compositionally biased region" description="Basic and acidic residues" evidence="1">
    <location>
        <begin position="49"/>
        <end position="58"/>
    </location>
</feature>
<gene>
    <name evidence="2" type="ORF">DEO72_LG5g2823</name>
    <name evidence="3" type="ORF">DEO72_LG5g2824</name>
</gene>
<organism evidence="2 4">
    <name type="scientific">Vigna unguiculata</name>
    <name type="common">Cowpea</name>
    <dbReference type="NCBI Taxonomy" id="3917"/>
    <lineage>
        <taxon>Eukaryota</taxon>
        <taxon>Viridiplantae</taxon>
        <taxon>Streptophyta</taxon>
        <taxon>Embryophyta</taxon>
        <taxon>Tracheophyta</taxon>
        <taxon>Spermatophyta</taxon>
        <taxon>Magnoliopsida</taxon>
        <taxon>eudicotyledons</taxon>
        <taxon>Gunneridae</taxon>
        <taxon>Pentapetalae</taxon>
        <taxon>rosids</taxon>
        <taxon>fabids</taxon>
        <taxon>Fabales</taxon>
        <taxon>Fabaceae</taxon>
        <taxon>Papilionoideae</taxon>
        <taxon>50 kb inversion clade</taxon>
        <taxon>NPAAA clade</taxon>
        <taxon>indigoferoid/millettioid clade</taxon>
        <taxon>Phaseoleae</taxon>
        <taxon>Vigna</taxon>
    </lineage>
</organism>
<feature type="region of interest" description="Disordered" evidence="1">
    <location>
        <begin position="1"/>
        <end position="117"/>
    </location>
</feature>
<accession>A0A4D6M1H9</accession>
<proteinExistence type="predicted"/>
<evidence type="ECO:0000256" key="1">
    <source>
        <dbReference type="SAM" id="MobiDB-lite"/>
    </source>
</evidence>
<dbReference type="AlphaFoldDB" id="A0A4D6M1H9"/>
<feature type="compositionally biased region" description="Low complexity" evidence="1">
    <location>
        <begin position="1"/>
        <end position="13"/>
    </location>
</feature>
<evidence type="ECO:0000313" key="2">
    <source>
        <dbReference type="EMBL" id="QCD94737.1"/>
    </source>
</evidence>
<name>A0A4D6M1H9_VIGUN</name>
<dbReference type="EMBL" id="CP039349">
    <property type="protein sequence ID" value="QCD94738.1"/>
    <property type="molecule type" value="Genomic_DNA"/>
</dbReference>